<dbReference type="InterPro" id="IPR001810">
    <property type="entry name" value="F-box_dom"/>
</dbReference>
<sequence>MPSRLSQSHHFGTHIATKLSKESHATDELLPSLLQPQRRIEAATFGHDLVSNLPTELLIQIMDFCDGSTYFRLAQVNRHFNHIITKLILAHNQMDSNSKHIWFYYYMWNKPKLFAALSICLDKYVLSEFYYSFNSEEAICHHLAAITRFFQNRVMSIKRLKLDFPLTNQPTLDEAIISRSTLVTLLEVALAKGCLYFELNGHIDCFLPHSGPRHTDSSFERTISRERKSRRGRVLSWFKSLYLSPSTPPPLPFLDSPPSLKKLTINSCLMLDPSFRSHTFGLLQSQSPTLRKLKLHRPEPENSICEEFFSSKVSLPALESFTYTYYEPGYPLAKKFDALYGFLDRHPSIQKIKFPPISAQFNRLFPAFKKCPKFNAKKLFLPNLQRVYGHPRIISWFLQDPKAFSKLEHVSLEARNKFLCESYYLLDDALIALGSRMSDVSPSGGKSPIHLELKVSVDANFCQWLSKHIEHPNASPIQNLKGVETLTICAKDLRAKLEVCHLDQVIAWASLFPSLKRFRLDMYSLDLYKVISKDPQAFSTSVMDKCLGVEICSVTNFDCYYDGLTC</sequence>
<dbReference type="Proteomes" id="UP000629468">
    <property type="component" value="Unassembled WGS sequence"/>
</dbReference>
<feature type="domain" description="F-box" evidence="1">
    <location>
        <begin position="47"/>
        <end position="94"/>
    </location>
</feature>
<dbReference type="PROSITE" id="PS50181">
    <property type="entry name" value="FBOX"/>
    <property type="match status" value="1"/>
</dbReference>
<dbReference type="Pfam" id="PF00646">
    <property type="entry name" value="F-box"/>
    <property type="match status" value="1"/>
</dbReference>
<name>A0A8H7F208_AGABI</name>
<dbReference type="EMBL" id="JABXXO010000007">
    <property type="protein sequence ID" value="KAF7773447.1"/>
    <property type="molecule type" value="Genomic_DNA"/>
</dbReference>
<reference evidence="2 3" key="1">
    <citation type="journal article" name="Sci. Rep.">
        <title>Telomere-to-telomere assembled and centromere annotated genomes of the two main subspecies of the button mushroom Agaricus bisporus reveal especially polymorphic chromosome ends.</title>
        <authorList>
            <person name="Sonnenberg A.S.M."/>
            <person name="Sedaghat-Telgerd N."/>
            <person name="Lavrijssen B."/>
            <person name="Ohm R.A."/>
            <person name="Hendrickx P.M."/>
            <person name="Scholtmeijer K."/>
            <person name="Baars J.J.P."/>
            <person name="van Peer A."/>
        </authorList>
    </citation>
    <scope>NUCLEOTIDE SEQUENCE [LARGE SCALE GENOMIC DNA]</scope>
    <source>
        <strain evidence="2 3">H119_p4</strain>
    </source>
</reference>
<dbReference type="Gene3D" id="1.20.1280.50">
    <property type="match status" value="1"/>
</dbReference>
<dbReference type="SUPFAM" id="SSF81383">
    <property type="entry name" value="F-box domain"/>
    <property type="match status" value="1"/>
</dbReference>
<evidence type="ECO:0000313" key="3">
    <source>
        <dbReference type="Proteomes" id="UP000629468"/>
    </source>
</evidence>
<evidence type="ECO:0000259" key="1">
    <source>
        <dbReference type="PROSITE" id="PS50181"/>
    </source>
</evidence>
<organism evidence="2 3">
    <name type="scientific">Agaricus bisporus var. burnettii</name>
    <dbReference type="NCBI Taxonomy" id="192524"/>
    <lineage>
        <taxon>Eukaryota</taxon>
        <taxon>Fungi</taxon>
        <taxon>Dikarya</taxon>
        <taxon>Basidiomycota</taxon>
        <taxon>Agaricomycotina</taxon>
        <taxon>Agaricomycetes</taxon>
        <taxon>Agaricomycetidae</taxon>
        <taxon>Agaricales</taxon>
        <taxon>Agaricineae</taxon>
        <taxon>Agaricaceae</taxon>
        <taxon>Agaricus</taxon>
    </lineage>
</organism>
<dbReference type="AlphaFoldDB" id="A0A8H7F208"/>
<protein>
    <recommendedName>
        <fullName evidence="1">F-box domain-containing protein</fullName>
    </recommendedName>
</protein>
<dbReference type="InterPro" id="IPR036047">
    <property type="entry name" value="F-box-like_dom_sf"/>
</dbReference>
<dbReference type="SMART" id="SM00256">
    <property type="entry name" value="FBOX"/>
    <property type="match status" value="1"/>
</dbReference>
<gene>
    <name evidence="2" type="ORF">Agabi119p4_5614</name>
</gene>
<accession>A0A8H7F208</accession>
<proteinExistence type="predicted"/>
<dbReference type="CDD" id="cd09917">
    <property type="entry name" value="F-box_SF"/>
    <property type="match status" value="1"/>
</dbReference>
<comment type="caution">
    <text evidence="2">The sequence shown here is derived from an EMBL/GenBank/DDBJ whole genome shotgun (WGS) entry which is preliminary data.</text>
</comment>
<evidence type="ECO:0000313" key="2">
    <source>
        <dbReference type="EMBL" id="KAF7773447.1"/>
    </source>
</evidence>